<evidence type="ECO:0000313" key="3">
    <source>
        <dbReference type="Proteomes" id="UP000295192"/>
    </source>
</evidence>
<dbReference type="InterPro" id="IPR013653">
    <property type="entry name" value="GCN5-like_dom"/>
</dbReference>
<dbReference type="OMA" id="INNFIQW"/>
<dbReference type="GO" id="GO:0016747">
    <property type="term" value="F:acyltransferase activity, transferring groups other than amino-acyl groups"/>
    <property type="evidence" value="ECO:0007669"/>
    <property type="project" value="InterPro"/>
</dbReference>
<dbReference type="EMBL" id="LSRL02000570">
    <property type="protein sequence ID" value="TDG40431.1"/>
    <property type="molecule type" value="Genomic_DNA"/>
</dbReference>
<reference evidence="2 3" key="1">
    <citation type="journal article" date="2019" name="J. Hered.">
        <title>An Improved Genome Assembly for Drosophila navojoa, the Basal Species in the mojavensis Cluster.</title>
        <authorList>
            <person name="Vanderlinde T."/>
            <person name="Dupim E.G."/>
            <person name="Nazario-Yepiz N.O."/>
            <person name="Carvalho A.B."/>
        </authorList>
    </citation>
    <scope>NUCLEOTIDE SEQUENCE [LARGE SCALE GENOMIC DNA]</scope>
    <source>
        <strain evidence="2">Navoj_Jal97</strain>
        <tissue evidence="2">Whole organism</tissue>
    </source>
</reference>
<dbReference type="Pfam" id="PF08445">
    <property type="entry name" value="FR47"/>
    <property type="match status" value="2"/>
</dbReference>
<evidence type="ECO:0000259" key="1">
    <source>
        <dbReference type="PROSITE" id="PS51186"/>
    </source>
</evidence>
<proteinExistence type="predicted"/>
<accession>A0A484AXV3</accession>
<dbReference type="InterPro" id="IPR053225">
    <property type="entry name" value="Acyl-CoA_N-acyltransferase"/>
</dbReference>
<feature type="domain" description="N-acetyltransferase" evidence="1">
    <location>
        <begin position="438"/>
        <end position="575"/>
    </location>
</feature>
<keyword evidence="3" id="KW-1185">Reference proteome</keyword>
<dbReference type="PANTHER" id="PTHR20958:SF10">
    <property type="entry name" value="GH05617P-RELATED"/>
    <property type="match status" value="1"/>
</dbReference>
<feature type="domain" description="N-acetyltransferase" evidence="1">
    <location>
        <begin position="140"/>
        <end position="294"/>
    </location>
</feature>
<dbReference type="InterPro" id="IPR000182">
    <property type="entry name" value="GNAT_dom"/>
</dbReference>
<dbReference type="Gene3D" id="3.40.630.30">
    <property type="match status" value="4"/>
</dbReference>
<dbReference type="OrthoDB" id="61870at2759"/>
<gene>
    <name evidence="2" type="ORF">AWZ03_013147</name>
</gene>
<dbReference type="InterPro" id="IPR016181">
    <property type="entry name" value="Acyl_CoA_acyltransferase"/>
</dbReference>
<comment type="caution">
    <text evidence="2">The sequence shown here is derived from an EMBL/GenBank/DDBJ whole genome shotgun (WGS) entry which is preliminary data.</text>
</comment>
<dbReference type="SUPFAM" id="SSF55729">
    <property type="entry name" value="Acyl-CoA N-acyltransferases (Nat)"/>
    <property type="match status" value="2"/>
</dbReference>
<dbReference type="PROSITE" id="PS51186">
    <property type="entry name" value="GNAT"/>
    <property type="match status" value="2"/>
</dbReference>
<dbReference type="AlphaFoldDB" id="A0A484AXV3"/>
<evidence type="ECO:0000313" key="2">
    <source>
        <dbReference type="EMBL" id="TDG40431.1"/>
    </source>
</evidence>
<dbReference type="PANTHER" id="PTHR20958">
    <property type="entry name" value="GLYCINE N-ACYLTRANSFERASE-LIKE PROTEIN"/>
    <property type="match status" value="1"/>
</dbReference>
<dbReference type="STRING" id="7232.A0A484AXV3"/>
<organism evidence="2 3">
    <name type="scientific">Drosophila navojoa</name>
    <name type="common">Fruit fly</name>
    <dbReference type="NCBI Taxonomy" id="7232"/>
    <lineage>
        <taxon>Eukaryota</taxon>
        <taxon>Metazoa</taxon>
        <taxon>Ecdysozoa</taxon>
        <taxon>Arthropoda</taxon>
        <taxon>Hexapoda</taxon>
        <taxon>Insecta</taxon>
        <taxon>Pterygota</taxon>
        <taxon>Neoptera</taxon>
        <taxon>Endopterygota</taxon>
        <taxon>Diptera</taxon>
        <taxon>Brachycera</taxon>
        <taxon>Muscomorpha</taxon>
        <taxon>Ephydroidea</taxon>
        <taxon>Drosophilidae</taxon>
        <taxon>Drosophila</taxon>
    </lineage>
</organism>
<name>A0A484AXV3_DRONA</name>
<sequence length="575" mass="66489">MKLQTLKVQDLLQVQVLYRREWPKYCQEFYSLKNMISFLKLDPKIKYLKAYTLPDKQAQELGLYLIVDRYQVLMGCLGESFDLLKQALHLLDWSTGIQCSTVPQRYLEPVLQVVEEKQLEIEFQFIDILHHLPAKQALQFDIDCPKGFYLKSLEELDARIIDQEWPYSQEGSLYFIQRQIRMCQSMGLFEEDTHRLVAWCIRTQDGLLGALQVRQSHKRRGFGNLIVRALARRIAEAGDDVIAEVSVTNTASLNLFNKLGFQKVDYCHWFSLSRSLASSQSSLCLALSMSLQLERVDLQQLEIYQQHYKQQWPKYCAEFYCLDNFIGFFRVDPQMENVKAYALSEQRAKDAALFVIVDRYQLFIGCLDSGKELLREALHLLDWSSGLKCSSIPFRHIEALEQVVNAKQLRVQYRDLTDLYYMPQKEAAALEADIPAGYYTKSLSEQDAELINEEWPNRHEGSLYFIRRQIRLCVSIGLYAADTNELVAWCIRLQGGYLGALQVRATHMRRGFGSLVTKKISQRIAALGQDVMALVNPHNIASNAMFTKLGFQVIDQCLWLRTEPVAGEFMWPDGQ</sequence>
<protein>
    <recommendedName>
        <fullName evidence="1">N-acetyltransferase domain-containing protein</fullName>
    </recommendedName>
</protein>
<dbReference type="Proteomes" id="UP000295192">
    <property type="component" value="Unassembled WGS sequence"/>
</dbReference>